<dbReference type="Proteomes" id="UP000037035">
    <property type="component" value="Unassembled WGS sequence"/>
</dbReference>
<evidence type="ECO:0000313" key="2">
    <source>
        <dbReference type="Proteomes" id="UP000037035"/>
    </source>
</evidence>
<gene>
    <name evidence="1" type="ORF">VP01_1832g3</name>
</gene>
<dbReference type="EMBL" id="LAVV01006651">
    <property type="protein sequence ID" value="KNZ58925.1"/>
    <property type="molecule type" value="Genomic_DNA"/>
</dbReference>
<reference evidence="1 2" key="1">
    <citation type="submission" date="2015-08" db="EMBL/GenBank/DDBJ databases">
        <title>Next Generation Sequencing and Analysis of the Genome of Puccinia sorghi L Schw, the Causal Agent of Maize Common Rust.</title>
        <authorList>
            <person name="Rochi L."/>
            <person name="Burguener G."/>
            <person name="Darino M."/>
            <person name="Turjanski A."/>
            <person name="Kreff E."/>
            <person name="Dieguez M.J."/>
            <person name="Sacco F."/>
        </authorList>
    </citation>
    <scope>NUCLEOTIDE SEQUENCE [LARGE SCALE GENOMIC DNA]</scope>
    <source>
        <strain evidence="1 2">RO10H11247</strain>
    </source>
</reference>
<proteinExistence type="predicted"/>
<accession>A0A0L6VFQ4</accession>
<name>A0A0L6VFQ4_9BASI</name>
<dbReference type="VEuPathDB" id="FungiDB:VP01_1832g3"/>
<dbReference type="AlphaFoldDB" id="A0A0L6VFQ4"/>
<evidence type="ECO:0000313" key="1">
    <source>
        <dbReference type="EMBL" id="KNZ58925.1"/>
    </source>
</evidence>
<protein>
    <submittedName>
        <fullName evidence="1">Uncharacterized protein</fullName>
    </submittedName>
</protein>
<keyword evidence="2" id="KW-1185">Reference proteome</keyword>
<comment type="caution">
    <text evidence="1">The sequence shown here is derived from an EMBL/GenBank/DDBJ whole genome shotgun (WGS) entry which is preliminary data.</text>
</comment>
<sequence>MCSSPTWHPINKPVMPLPNVDCNILRLSFVSSKYCPQCIYGCIIHDDNGFSRKPSHQIQPFNTSSEEPFRSSGQELVVSGELIRVVVAENDQEKLVMIRLIVVEDQQEYLIKIRDRKKMRNLHRGASLYPPTIPVLELTLYIHLEEYQIFFTSHSDHKFHSRSTTIFYKLNLLEVFQFMLSISDLPCPDYNLESFNLVIYLFKLMLNTSLNKICLRSKASIYWFQDWLHFQKFHTFVRYVILLLPYNITAKETCSAVDIQKLPGSFCCYSNHAPKVIQPRFDAQSLCRLHTWLEHAAFQFQAVEQVFFAFIKFQCFLFFLFFKKWKSFWSFIFPINSVHERIYSSFNLNSSFEFQ</sequence>
<organism evidence="1 2">
    <name type="scientific">Puccinia sorghi</name>
    <dbReference type="NCBI Taxonomy" id="27349"/>
    <lineage>
        <taxon>Eukaryota</taxon>
        <taxon>Fungi</taxon>
        <taxon>Dikarya</taxon>
        <taxon>Basidiomycota</taxon>
        <taxon>Pucciniomycotina</taxon>
        <taxon>Pucciniomycetes</taxon>
        <taxon>Pucciniales</taxon>
        <taxon>Pucciniaceae</taxon>
        <taxon>Puccinia</taxon>
    </lineage>
</organism>